<geneLocation type="plasmid" evidence="2 3">
    <name>plas1</name>
</geneLocation>
<accession>A0A7G6W111</accession>
<sequence length="308" mass="33400">MRPASSPTRDRVNTRATPKQCLYPPKLYGTKVRYQGDGLELAGEAFGDPQAPPVLFFHGGGQSRSSWRGSARKVGEAGYYGIAFDLRGHGESDWAADGDYHVDAFARDVGSLLDQFDHHVVLVGASRGGQASLIAGSRHPEKVRLIMLADVAPDMPNHAIDGIRRFFAEGADGYPSLDAAADALALHLEQPRIDDASRLGRSMRQDPAGRWHWHWDPATGKDEFLHPASENEAVLAAAARVSSPVVMVRAELSHLVHDDNTARFQKLAPQLEVLIAKGVGHMFTADRNDEFAAKLLDQLARVSADAAG</sequence>
<dbReference type="PANTHER" id="PTHR43194:SF2">
    <property type="entry name" value="PEROXISOMAL MEMBRANE PROTEIN LPX1"/>
    <property type="match status" value="1"/>
</dbReference>
<dbReference type="AlphaFoldDB" id="A0A7G6W111"/>
<evidence type="ECO:0000313" key="3">
    <source>
        <dbReference type="Proteomes" id="UP000515297"/>
    </source>
</evidence>
<organism evidence="2 3">
    <name type="scientific">Croceicoccus marinus</name>
    <dbReference type="NCBI Taxonomy" id="450378"/>
    <lineage>
        <taxon>Bacteria</taxon>
        <taxon>Pseudomonadati</taxon>
        <taxon>Pseudomonadota</taxon>
        <taxon>Alphaproteobacteria</taxon>
        <taxon>Sphingomonadales</taxon>
        <taxon>Erythrobacteraceae</taxon>
        <taxon>Croceicoccus</taxon>
    </lineage>
</organism>
<proteinExistence type="predicted"/>
<dbReference type="PANTHER" id="PTHR43194">
    <property type="entry name" value="HYDROLASE ALPHA/BETA FOLD FAMILY"/>
    <property type="match status" value="1"/>
</dbReference>
<dbReference type="GO" id="GO:0016787">
    <property type="term" value="F:hydrolase activity"/>
    <property type="evidence" value="ECO:0007669"/>
    <property type="project" value="UniProtKB-KW"/>
</dbReference>
<name>A0A7G6W111_9SPHN</name>
<dbReference type="Gene3D" id="3.40.50.1820">
    <property type="entry name" value="alpha/beta hydrolase"/>
    <property type="match status" value="1"/>
</dbReference>
<dbReference type="PRINTS" id="PR00111">
    <property type="entry name" value="ABHYDROLASE"/>
</dbReference>
<dbReference type="Pfam" id="PF00561">
    <property type="entry name" value="Abhydrolase_1"/>
    <property type="match status" value="1"/>
</dbReference>
<dbReference type="InterPro" id="IPR000073">
    <property type="entry name" value="AB_hydrolase_1"/>
</dbReference>
<gene>
    <name evidence="2" type="ORF">H4O24_18455</name>
</gene>
<evidence type="ECO:0000259" key="1">
    <source>
        <dbReference type="Pfam" id="PF00561"/>
    </source>
</evidence>
<feature type="domain" description="AB hydrolase-1" evidence="1">
    <location>
        <begin position="52"/>
        <end position="283"/>
    </location>
</feature>
<reference evidence="2 3" key="1">
    <citation type="submission" date="2020-08" db="EMBL/GenBank/DDBJ databases">
        <authorList>
            <person name="Liu G."/>
            <person name="Sun C."/>
        </authorList>
    </citation>
    <scope>NUCLEOTIDE SEQUENCE [LARGE SCALE GENOMIC DNA]</scope>
    <source>
        <strain evidence="2 3">OT19</strain>
        <plasmid evidence="2 3">plas1</plasmid>
    </source>
</reference>
<keyword evidence="2" id="KW-0378">Hydrolase</keyword>
<evidence type="ECO:0000313" key="2">
    <source>
        <dbReference type="EMBL" id="QNE07676.1"/>
    </source>
</evidence>
<dbReference type="Proteomes" id="UP000515297">
    <property type="component" value="Plasmid plas1"/>
</dbReference>
<dbReference type="EMBL" id="CP060053">
    <property type="protein sequence ID" value="QNE07676.1"/>
    <property type="molecule type" value="Genomic_DNA"/>
</dbReference>
<dbReference type="InterPro" id="IPR050228">
    <property type="entry name" value="Carboxylesterase_BioH"/>
</dbReference>
<protein>
    <submittedName>
        <fullName evidence="2">Alpha/beta hydrolase</fullName>
    </submittedName>
</protein>
<dbReference type="SUPFAM" id="SSF53474">
    <property type="entry name" value="alpha/beta-Hydrolases"/>
    <property type="match status" value="1"/>
</dbReference>
<dbReference type="OrthoDB" id="9808398at2"/>
<keyword evidence="2" id="KW-0614">Plasmid</keyword>
<dbReference type="InterPro" id="IPR029058">
    <property type="entry name" value="AB_hydrolase_fold"/>
</dbReference>